<dbReference type="EC" id="1.6.2.4" evidence="12 13"/>
<dbReference type="SUPFAM" id="SSF63380">
    <property type="entry name" value="Riboflavin synthase domain-like"/>
    <property type="match status" value="1"/>
</dbReference>
<protein>
    <recommendedName>
        <fullName evidence="12 13">NADPH--cytochrome P450 reductase</fullName>
        <shortName evidence="12">CPR</shortName>
        <shortName evidence="12">P450R</shortName>
        <ecNumber evidence="12 13">1.6.2.4</ecNumber>
    </recommendedName>
</protein>
<dbReference type="Pfam" id="PF00667">
    <property type="entry name" value="FAD_binding_1"/>
    <property type="match status" value="1"/>
</dbReference>
<feature type="binding site" evidence="12">
    <location>
        <begin position="474"/>
        <end position="477"/>
    </location>
    <ligand>
        <name>FAD</name>
        <dbReference type="ChEBI" id="CHEBI:57692"/>
    </ligand>
</feature>
<dbReference type="Gene3D" id="3.40.50.80">
    <property type="entry name" value="Nucleotide-binding domain of ferredoxin-NADP reductase (FNR) module"/>
    <property type="match status" value="1"/>
</dbReference>
<feature type="domain" description="FAD-binding FR-type" evidence="16">
    <location>
        <begin position="293"/>
        <end position="541"/>
    </location>
</feature>
<dbReference type="Gene3D" id="1.20.990.10">
    <property type="entry name" value="NADPH-cytochrome p450 Reductase, Chain A, domain 3"/>
    <property type="match status" value="1"/>
</dbReference>
<proteinExistence type="inferred from homology"/>
<dbReference type="Pfam" id="PF00258">
    <property type="entry name" value="Flavodoxin_1"/>
    <property type="match status" value="1"/>
</dbReference>
<dbReference type="PANTHER" id="PTHR19384">
    <property type="entry name" value="NITRIC OXIDE SYNTHASE-RELATED"/>
    <property type="match status" value="1"/>
</dbReference>
<dbReference type="PANTHER" id="PTHR19384:SF17">
    <property type="entry name" value="NADPH--CYTOCHROME P450 REDUCTASE"/>
    <property type="match status" value="1"/>
</dbReference>
<evidence type="ECO:0000256" key="11">
    <source>
        <dbReference type="ARBA" id="ARBA00052261"/>
    </source>
</evidence>
<gene>
    <name evidence="17" type="ORF">LUZ62_043306</name>
</gene>
<comment type="cofactor">
    <cofactor evidence="12">
        <name>FMN</name>
        <dbReference type="ChEBI" id="CHEBI:58210"/>
    </cofactor>
    <text evidence="12">Binds 1 FMN per monomer.</text>
</comment>
<feature type="binding site" evidence="12">
    <location>
        <position position="555"/>
    </location>
    <ligand>
        <name>NADP(+)</name>
        <dbReference type="ChEBI" id="CHEBI:58349"/>
    </ligand>
</feature>
<dbReference type="InterPro" id="IPR023208">
    <property type="entry name" value="P450R"/>
</dbReference>
<dbReference type="GO" id="GO:0050660">
    <property type="term" value="F:flavin adenine dinucleotide binding"/>
    <property type="evidence" value="ECO:0007669"/>
    <property type="project" value="UniProtKB-UniRule"/>
</dbReference>
<comment type="caution">
    <text evidence="17">The sequence shown here is derived from an EMBL/GenBank/DDBJ whole genome shotgun (WGS) entry which is preliminary data.</text>
</comment>
<evidence type="ECO:0000256" key="5">
    <source>
        <dbReference type="ARBA" id="ARBA00022824"/>
    </source>
</evidence>
<evidence type="ECO:0000256" key="13">
    <source>
        <dbReference type="PIRNR" id="PIRNR000208"/>
    </source>
</evidence>
<feature type="transmembrane region" description="Helical" evidence="12">
    <location>
        <begin position="32"/>
        <end position="52"/>
    </location>
</feature>
<feature type="domain" description="Flavodoxin-like" evidence="15">
    <location>
        <begin position="87"/>
        <end position="237"/>
    </location>
</feature>
<dbReference type="InterPro" id="IPR001433">
    <property type="entry name" value="OxRdtase_FAD/NAD-bd"/>
</dbReference>
<dbReference type="GO" id="GO:0005829">
    <property type="term" value="C:cytosol"/>
    <property type="evidence" value="ECO:0007669"/>
    <property type="project" value="TreeGrafter"/>
</dbReference>
<feature type="binding site" evidence="12">
    <location>
        <position position="221"/>
    </location>
    <ligand>
        <name>FMN</name>
        <dbReference type="ChEBI" id="CHEBI:58210"/>
    </ligand>
</feature>
<dbReference type="FunFam" id="1.20.990.10:FF:000003">
    <property type="entry name" value="NADPH--cytochrome P450 reductase"/>
    <property type="match status" value="1"/>
</dbReference>
<evidence type="ECO:0000313" key="18">
    <source>
        <dbReference type="Proteomes" id="UP001140206"/>
    </source>
</evidence>
<feature type="binding site" evidence="12">
    <location>
        <begin position="492"/>
        <end position="494"/>
    </location>
    <ligand>
        <name>FAD</name>
        <dbReference type="ChEBI" id="CHEBI:57692"/>
    </ligand>
</feature>
<dbReference type="GO" id="GO:0050661">
    <property type="term" value="F:NADP binding"/>
    <property type="evidence" value="ECO:0007669"/>
    <property type="project" value="UniProtKB-UniRule"/>
</dbReference>
<evidence type="ECO:0000256" key="1">
    <source>
        <dbReference type="ARBA" id="ARBA00004131"/>
    </source>
</evidence>
<evidence type="ECO:0000256" key="7">
    <source>
        <dbReference type="ARBA" id="ARBA00022857"/>
    </source>
</evidence>
<dbReference type="SUPFAM" id="SSF52218">
    <property type="entry name" value="Flavoproteins"/>
    <property type="match status" value="1"/>
</dbReference>
<feature type="binding site" evidence="12">
    <location>
        <begin position="622"/>
        <end position="626"/>
    </location>
    <ligand>
        <name>NADP(+)</name>
        <dbReference type="ChEBI" id="CHEBI:58349"/>
    </ligand>
</feature>
<dbReference type="InterPro" id="IPR003097">
    <property type="entry name" value="CysJ-like_FAD-binding"/>
</dbReference>
<feature type="binding site" evidence="12">
    <location>
        <begin position="186"/>
        <end position="195"/>
    </location>
    <ligand>
        <name>FMN</name>
        <dbReference type="ChEBI" id="CHEBI:58210"/>
    </ligand>
</feature>
<dbReference type="GO" id="GO:0005789">
    <property type="term" value="C:endoplasmic reticulum membrane"/>
    <property type="evidence" value="ECO:0007669"/>
    <property type="project" value="UniProtKB-SubCell"/>
</dbReference>
<dbReference type="PRINTS" id="PR00369">
    <property type="entry name" value="FLAVODOXIN"/>
</dbReference>
<comment type="similarity">
    <text evidence="12">In the N-terminal section; belongs to the flavodoxin family.</text>
</comment>
<comment type="cofactor">
    <cofactor evidence="12">
        <name>FAD</name>
        <dbReference type="ChEBI" id="CHEBI:57692"/>
    </cofactor>
    <text evidence="12">Binds 1 FAD per monomer.</text>
</comment>
<keyword evidence="6 12" id="KW-0274">FAD</keyword>
<comment type="function">
    <text evidence="12">This enzyme is required for electron transfer from NADP to cytochrome P450 in microsomes. It can also provide electron transfer to heme oxygenase and cytochrome B5.</text>
</comment>
<evidence type="ECO:0000256" key="14">
    <source>
        <dbReference type="SAM" id="MobiDB-lite"/>
    </source>
</evidence>
<dbReference type="PRINTS" id="PR00371">
    <property type="entry name" value="FPNCR"/>
</dbReference>
<keyword evidence="5 12" id="KW-0256">Endoplasmic reticulum</keyword>
<feature type="region of interest" description="Disordered" evidence="14">
    <location>
        <begin position="58"/>
        <end position="79"/>
    </location>
</feature>
<evidence type="ECO:0000256" key="9">
    <source>
        <dbReference type="ARBA" id="ARBA00023002"/>
    </source>
</evidence>
<evidence type="ECO:0000256" key="2">
    <source>
        <dbReference type="ARBA" id="ARBA00022630"/>
    </source>
</evidence>
<keyword evidence="2 12" id="KW-0285">Flavoprotein</keyword>
<dbReference type="GO" id="GO:0003958">
    <property type="term" value="F:NADPH-hemoprotein reductase activity"/>
    <property type="evidence" value="ECO:0007669"/>
    <property type="project" value="UniProtKB-UniRule"/>
</dbReference>
<dbReference type="AlphaFoldDB" id="A0AAV8FKE3"/>
<name>A0AAV8FKE3_9POAL</name>
<evidence type="ECO:0000259" key="16">
    <source>
        <dbReference type="PROSITE" id="PS51384"/>
    </source>
</evidence>
<feature type="binding site" evidence="12">
    <location>
        <begin position="616"/>
        <end position="617"/>
    </location>
    <ligand>
        <name>NADP(+)</name>
        <dbReference type="ChEBI" id="CHEBI:58349"/>
    </ligand>
</feature>
<feature type="binding site" evidence="12">
    <location>
        <position position="696"/>
    </location>
    <ligand>
        <name>FAD</name>
        <dbReference type="ChEBI" id="CHEBI:57692"/>
    </ligand>
</feature>
<dbReference type="InterPro" id="IPR001709">
    <property type="entry name" value="Flavoprot_Pyr_Nucl_cyt_Rdtase"/>
</dbReference>
<dbReference type="InterPro" id="IPR017938">
    <property type="entry name" value="Riboflavin_synthase-like_b-brl"/>
</dbReference>
<keyword evidence="18" id="KW-1185">Reference proteome</keyword>
<dbReference type="InterPro" id="IPR023173">
    <property type="entry name" value="NADPH_Cyt_P450_Rdtase_alpha"/>
</dbReference>
<dbReference type="InterPro" id="IPR039261">
    <property type="entry name" value="FNR_nucleotide-bd"/>
</dbReference>
<evidence type="ECO:0000313" key="17">
    <source>
        <dbReference type="EMBL" id="KAJ4792060.1"/>
    </source>
</evidence>
<dbReference type="Gene3D" id="2.40.30.10">
    <property type="entry name" value="Translation factors"/>
    <property type="match status" value="1"/>
</dbReference>
<feature type="binding site" evidence="12">
    <location>
        <begin position="148"/>
        <end position="151"/>
    </location>
    <ligand>
        <name>FMN</name>
        <dbReference type="ChEBI" id="CHEBI:58210"/>
    </ligand>
</feature>
<dbReference type="PIRSF" id="PIRSF000208">
    <property type="entry name" value="P450R"/>
    <property type="match status" value="1"/>
</dbReference>
<dbReference type="Gene3D" id="3.40.50.360">
    <property type="match status" value="1"/>
</dbReference>
<evidence type="ECO:0000256" key="4">
    <source>
        <dbReference type="ARBA" id="ARBA00022692"/>
    </source>
</evidence>
<sequence>METEHMDLSPFDFLMAIFSGREVASLAENREALMALVTAVAVLVGFGFFLIWKRSGGEKKDVAPPRPTPLKVAPPPEMELDDGRKKVTVFFGTQTGTAEGFAKALVEEAKARYEKATFRVVDLDEYAAEDEEYEEKMKKEDLAIFFMATYGDGEPTDNAARFYKWFTEGEEKEDWLKNLQYAVFGLGNRQYEHFNKVAKVLDELLEKQGAKRLIPVGLGDDDQCIEDDFSAWKELLWPELDNLLRDEDDTSGATTPYTAAIPEYRVVFLKPDEGVHLDKSWSLANGHAVYDIHHPCRANVAVRRELHKPASDRSCTHLEFDIAGSGLSYETGDHVGVYAENCIETVEEAERLLGYPAETFFSIHANKEDGTPLGNSSLAPPFPSPCTLRAALTRYADLLNSPKKSALIALAAHASDSAEAERLKFLASPAGKDEYSQWVVASQRSLLEVMSEFPSAKPPLGVFFASVAPRLQPRYYSISSSPKMAPTRVHVTCALVYETTPSGRVHKGICSTWMKNATPLEESNDCSWAPIFIRQSNFKLPTDPKVPIIMIGPGTGLAPFRGFLQERLALKESGVELGHSVLFFGCRNRNMDYIYEDELDNFVAKGALSELIVAFSREGPTKEYVQHKMAEKALEIWNIISQGGYIYVCGDAKGMARDVHRVLHTIAQEQGAMDSSKTESFVKSLQMEGRYLRDVW</sequence>
<dbReference type="FunFam" id="3.40.50.360:FF:000023">
    <property type="entry name" value="NADPH--cytochrome P450 reductase"/>
    <property type="match status" value="1"/>
</dbReference>
<dbReference type="InterPro" id="IPR001094">
    <property type="entry name" value="Flavdoxin-like"/>
</dbReference>
<keyword evidence="10 12" id="KW-0472">Membrane</keyword>
<feature type="binding site" evidence="12">
    <location>
        <begin position="93"/>
        <end position="98"/>
    </location>
    <ligand>
        <name>FMN</name>
        <dbReference type="ChEBI" id="CHEBI:58210"/>
    </ligand>
</feature>
<dbReference type="SUPFAM" id="SSF52343">
    <property type="entry name" value="Ferredoxin reductase-like, C-terminal NADP-linked domain"/>
    <property type="match status" value="1"/>
</dbReference>
<dbReference type="InterPro" id="IPR008254">
    <property type="entry name" value="Flavodoxin/NO_synth"/>
</dbReference>
<evidence type="ECO:0000259" key="15">
    <source>
        <dbReference type="PROSITE" id="PS50902"/>
    </source>
</evidence>
<dbReference type="CDD" id="cd06204">
    <property type="entry name" value="CYPOR"/>
    <property type="match status" value="1"/>
</dbReference>
<keyword evidence="9 12" id="KW-0560">Oxidoreductase</keyword>
<dbReference type="EMBL" id="JAMFTS010000002">
    <property type="protein sequence ID" value="KAJ4792060.1"/>
    <property type="molecule type" value="Genomic_DNA"/>
</dbReference>
<comment type="similarity">
    <text evidence="12">Belongs to the NADPH--cytochrome P450 reductase family.</text>
</comment>
<evidence type="ECO:0000256" key="8">
    <source>
        <dbReference type="ARBA" id="ARBA00022989"/>
    </source>
</evidence>
<dbReference type="Proteomes" id="UP001140206">
    <property type="component" value="Chromosome 2"/>
</dbReference>
<dbReference type="PROSITE" id="PS51384">
    <property type="entry name" value="FAD_FR"/>
    <property type="match status" value="1"/>
</dbReference>
<comment type="subcellular location">
    <subcellularLocation>
        <location evidence="1 12">Endoplasmic reticulum membrane</location>
        <topology evidence="1 12">Single-pass membrane protein</topology>
        <orientation evidence="1 12">Cytoplasmic side</orientation>
    </subcellularLocation>
</comment>
<evidence type="ECO:0000256" key="10">
    <source>
        <dbReference type="ARBA" id="ARBA00023136"/>
    </source>
</evidence>
<evidence type="ECO:0000256" key="3">
    <source>
        <dbReference type="ARBA" id="ARBA00022643"/>
    </source>
</evidence>
<dbReference type="InterPro" id="IPR017927">
    <property type="entry name" value="FAD-bd_FR_type"/>
</dbReference>
<dbReference type="GO" id="GO:0010181">
    <property type="term" value="F:FMN binding"/>
    <property type="evidence" value="ECO:0007669"/>
    <property type="project" value="UniProtKB-UniRule"/>
</dbReference>
<accession>A0AAV8FKE3</accession>
<dbReference type="InterPro" id="IPR029039">
    <property type="entry name" value="Flavoprotein-like_sf"/>
</dbReference>
<comment type="catalytic activity">
    <reaction evidence="11">
        <text>2 oxidized [cytochrome P450] + NADPH = 2 reduced [cytochrome P450] + NADP(+) + H(+)</text>
        <dbReference type="Rhea" id="RHEA:24040"/>
        <dbReference type="Rhea" id="RHEA-COMP:14627"/>
        <dbReference type="Rhea" id="RHEA-COMP:14628"/>
        <dbReference type="ChEBI" id="CHEBI:15378"/>
        <dbReference type="ChEBI" id="CHEBI:55376"/>
        <dbReference type="ChEBI" id="CHEBI:57783"/>
        <dbReference type="ChEBI" id="CHEBI:58349"/>
        <dbReference type="ChEBI" id="CHEBI:60344"/>
        <dbReference type="EC" id="1.6.2.4"/>
    </reaction>
    <physiologicalReaction direction="left-to-right" evidence="11">
        <dbReference type="Rhea" id="RHEA:24041"/>
    </physiologicalReaction>
</comment>
<evidence type="ECO:0000256" key="12">
    <source>
        <dbReference type="HAMAP-Rule" id="MF_03212"/>
    </source>
</evidence>
<keyword evidence="8 12" id="KW-1133">Transmembrane helix</keyword>
<organism evidence="17 18">
    <name type="scientific">Rhynchospora pubera</name>
    <dbReference type="NCBI Taxonomy" id="906938"/>
    <lineage>
        <taxon>Eukaryota</taxon>
        <taxon>Viridiplantae</taxon>
        <taxon>Streptophyta</taxon>
        <taxon>Embryophyta</taxon>
        <taxon>Tracheophyta</taxon>
        <taxon>Spermatophyta</taxon>
        <taxon>Magnoliopsida</taxon>
        <taxon>Liliopsida</taxon>
        <taxon>Poales</taxon>
        <taxon>Cyperaceae</taxon>
        <taxon>Cyperoideae</taxon>
        <taxon>Rhynchosporeae</taxon>
        <taxon>Rhynchospora</taxon>
    </lineage>
</organism>
<dbReference type="Pfam" id="PF00175">
    <property type="entry name" value="NAD_binding_1"/>
    <property type="match status" value="1"/>
</dbReference>
<evidence type="ECO:0000256" key="6">
    <source>
        <dbReference type="ARBA" id="ARBA00022827"/>
    </source>
</evidence>
<keyword evidence="4 12" id="KW-0812">Transmembrane</keyword>
<dbReference type="HAMAP" id="MF_03212">
    <property type="entry name" value="NCPR"/>
    <property type="match status" value="1"/>
</dbReference>
<feature type="binding site" evidence="12">
    <location>
        <position position="313"/>
    </location>
    <ligand>
        <name>NADP(+)</name>
        <dbReference type="ChEBI" id="CHEBI:58349"/>
    </ligand>
</feature>
<feature type="compositionally biased region" description="Pro residues" evidence="14">
    <location>
        <begin position="64"/>
        <end position="77"/>
    </location>
</feature>
<dbReference type="FunFam" id="3.40.50.80:FF:000001">
    <property type="entry name" value="NADPH--cytochrome P450 reductase 1"/>
    <property type="match status" value="1"/>
</dbReference>
<feature type="binding site" evidence="12">
    <location>
        <position position="658"/>
    </location>
    <ligand>
        <name>NADP(+)</name>
        <dbReference type="ChEBI" id="CHEBI:58349"/>
    </ligand>
</feature>
<comment type="caution">
    <text evidence="12">Lacks conserved residue(s) required for the propagation of feature annotation.</text>
</comment>
<reference evidence="17" key="1">
    <citation type="submission" date="2022-08" db="EMBL/GenBank/DDBJ databases">
        <authorList>
            <person name="Marques A."/>
        </authorList>
    </citation>
    <scope>NUCLEOTIDE SEQUENCE</scope>
    <source>
        <strain evidence="17">RhyPub2mFocal</strain>
        <tissue evidence="17">Leaves</tissue>
    </source>
</reference>
<dbReference type="PROSITE" id="PS50902">
    <property type="entry name" value="FLAVODOXIN_LIKE"/>
    <property type="match status" value="1"/>
</dbReference>
<keyword evidence="3 12" id="KW-0288">FMN</keyword>
<keyword evidence="7 12" id="KW-0521">NADP</keyword>
<comment type="similarity">
    <text evidence="12 13">In the C-terminal section; belongs to the flavoprotein pyridine nucleotide cytochrome reductase family.</text>
</comment>